<dbReference type="GO" id="GO:0006355">
    <property type="term" value="P:regulation of DNA-templated transcription"/>
    <property type="evidence" value="ECO:0007669"/>
    <property type="project" value="InterPro"/>
</dbReference>
<organism evidence="2 3">
    <name type="scientific">Blautia obeum</name>
    <dbReference type="NCBI Taxonomy" id="40520"/>
    <lineage>
        <taxon>Bacteria</taxon>
        <taxon>Bacillati</taxon>
        <taxon>Bacillota</taxon>
        <taxon>Clostridia</taxon>
        <taxon>Lachnospirales</taxon>
        <taxon>Lachnospiraceae</taxon>
        <taxon>Blautia</taxon>
    </lineage>
</organism>
<proteinExistence type="predicted"/>
<protein>
    <recommendedName>
        <fullName evidence="1">Bacterial transcriptional activator domain-containing protein</fullName>
    </recommendedName>
</protein>
<accession>A0A3E5EDH3</accession>
<sequence>MLNKDKSNQNEKTRNRTRYLLKEKSMKNILKVRMLGGFTLEYKGKELVLDRNNVSKTTQLFQLLLLHTQDGGISKAALIDALYGRSDVENKNGSLNNTIFRLRKQLTAAGLPESSYININGGMCTWDPDIETSVDVCDFKQTIESARHEKSQKTKMEIYAKAWKLYTGEFLPDMMGEDWAAVENIACRDMYFDCVEELCHYLKTEEKFEELYRVAHSAAEIYPFYDWQIWEIDSLIGMSRYKDGLDVYKRTTKLMFDELGLSPSAGMLERFKLMGERTSQAAGAIEDIKYRLREKESIEGAYYCTYPSFVDVYHVFGRMMERTGMSVFLMLCTLDFINIETDNENQKYYSELLRESIQKAVRKGDFYTRYNIQQYLVMLIGITQENCTLVSKRINKEFNKRLTRRKNVSIDYYVASLGEVCDTETTNNDRRTS</sequence>
<dbReference type="SUPFAM" id="SSF48452">
    <property type="entry name" value="TPR-like"/>
    <property type="match status" value="1"/>
</dbReference>
<dbReference type="InterPro" id="IPR051677">
    <property type="entry name" value="AfsR-DnrI-RedD_regulator"/>
</dbReference>
<dbReference type="Gene3D" id="1.10.10.10">
    <property type="entry name" value="Winged helix-like DNA-binding domain superfamily/Winged helix DNA-binding domain"/>
    <property type="match status" value="1"/>
</dbReference>
<gene>
    <name evidence="2" type="ORF">DXB38_11265</name>
</gene>
<dbReference type="SUPFAM" id="SSF46894">
    <property type="entry name" value="C-terminal effector domain of the bipartite response regulators"/>
    <property type="match status" value="1"/>
</dbReference>
<dbReference type="InterPro" id="IPR011990">
    <property type="entry name" value="TPR-like_helical_dom_sf"/>
</dbReference>
<feature type="domain" description="Bacterial transcriptional activator" evidence="1">
    <location>
        <begin position="134"/>
        <end position="268"/>
    </location>
</feature>
<dbReference type="InterPro" id="IPR036388">
    <property type="entry name" value="WH-like_DNA-bd_sf"/>
</dbReference>
<dbReference type="AlphaFoldDB" id="A0A3E5EDH3"/>
<dbReference type="InterPro" id="IPR016032">
    <property type="entry name" value="Sig_transdc_resp-reg_C-effctor"/>
</dbReference>
<name>A0A3E5EDH3_9FIRM</name>
<evidence type="ECO:0000313" key="3">
    <source>
        <dbReference type="Proteomes" id="UP000261105"/>
    </source>
</evidence>
<dbReference type="Pfam" id="PF03704">
    <property type="entry name" value="BTAD"/>
    <property type="match status" value="1"/>
</dbReference>
<dbReference type="EMBL" id="QSUZ01000015">
    <property type="protein sequence ID" value="RGN86996.1"/>
    <property type="molecule type" value="Genomic_DNA"/>
</dbReference>
<reference evidence="2 3" key="1">
    <citation type="submission" date="2018-08" db="EMBL/GenBank/DDBJ databases">
        <title>A genome reference for cultivated species of the human gut microbiota.</title>
        <authorList>
            <person name="Zou Y."/>
            <person name="Xue W."/>
            <person name="Luo G."/>
        </authorList>
    </citation>
    <scope>NUCLEOTIDE SEQUENCE [LARGE SCALE GENOMIC DNA]</scope>
    <source>
        <strain evidence="2 3">OM03-6</strain>
    </source>
</reference>
<dbReference type="Proteomes" id="UP000261105">
    <property type="component" value="Unassembled WGS sequence"/>
</dbReference>
<comment type="caution">
    <text evidence="2">The sequence shown here is derived from an EMBL/GenBank/DDBJ whole genome shotgun (WGS) entry which is preliminary data.</text>
</comment>
<dbReference type="GO" id="GO:0003677">
    <property type="term" value="F:DNA binding"/>
    <property type="evidence" value="ECO:0007669"/>
    <property type="project" value="InterPro"/>
</dbReference>
<dbReference type="InterPro" id="IPR005158">
    <property type="entry name" value="BTAD"/>
</dbReference>
<evidence type="ECO:0000313" key="2">
    <source>
        <dbReference type="EMBL" id="RGN86996.1"/>
    </source>
</evidence>
<dbReference type="PANTHER" id="PTHR35807">
    <property type="entry name" value="TRANSCRIPTIONAL REGULATOR REDD-RELATED"/>
    <property type="match status" value="1"/>
</dbReference>
<dbReference type="SMART" id="SM01043">
    <property type="entry name" value="BTAD"/>
    <property type="match status" value="1"/>
</dbReference>
<evidence type="ECO:0000259" key="1">
    <source>
        <dbReference type="SMART" id="SM01043"/>
    </source>
</evidence>
<dbReference type="Gene3D" id="1.25.40.10">
    <property type="entry name" value="Tetratricopeptide repeat domain"/>
    <property type="match status" value="1"/>
</dbReference>